<evidence type="ECO:0000313" key="8">
    <source>
        <dbReference type="Proteomes" id="UP000419144"/>
    </source>
</evidence>
<evidence type="ECO:0000256" key="4">
    <source>
        <dbReference type="ARBA" id="ARBA00023136"/>
    </source>
</evidence>
<reference evidence="7" key="1">
    <citation type="submission" date="2019-11" db="EMBL/GenBank/DDBJ databases">
        <title>Leishmania tarentolae CDS.</title>
        <authorList>
            <person name="Goto Y."/>
            <person name="Yamagishi J."/>
        </authorList>
    </citation>
    <scope>NUCLEOTIDE SEQUENCE [LARGE SCALE GENOMIC DNA]</scope>
    <source>
        <strain evidence="7">Parrot Tar II</strain>
    </source>
</reference>
<dbReference type="InterPro" id="IPR051085">
    <property type="entry name" value="MB_O-acyltransferase"/>
</dbReference>
<dbReference type="AlphaFoldDB" id="A0A640KEA2"/>
<feature type="transmembrane region" description="Helical" evidence="6">
    <location>
        <begin position="676"/>
        <end position="700"/>
    </location>
</feature>
<feature type="transmembrane region" description="Helical" evidence="6">
    <location>
        <begin position="267"/>
        <end position="287"/>
    </location>
</feature>
<feature type="region of interest" description="Disordered" evidence="5">
    <location>
        <begin position="179"/>
        <end position="213"/>
    </location>
</feature>
<dbReference type="PANTHER" id="PTHR13285:SF18">
    <property type="entry name" value="PROTEIN-CYSTEINE N-PALMITOYLTRANSFERASE RASP"/>
    <property type="match status" value="1"/>
</dbReference>
<comment type="subcellular location">
    <subcellularLocation>
        <location evidence="1">Membrane</location>
        <topology evidence="1">Multi-pass membrane protein</topology>
    </subcellularLocation>
</comment>
<feature type="transmembrane region" description="Helical" evidence="6">
    <location>
        <begin position="633"/>
        <end position="655"/>
    </location>
</feature>
<feature type="transmembrane region" description="Helical" evidence="6">
    <location>
        <begin position="82"/>
        <end position="103"/>
    </location>
</feature>
<dbReference type="OrthoDB" id="420606at2759"/>
<name>A0A640KEA2_LEITA</name>
<proteinExistence type="predicted"/>
<accession>A0A640KEA2</accession>
<evidence type="ECO:0000256" key="5">
    <source>
        <dbReference type="SAM" id="MobiDB-lite"/>
    </source>
</evidence>
<organism evidence="7 8">
    <name type="scientific">Leishmania tarentolae</name>
    <name type="common">Sauroleishmania tarentolae</name>
    <dbReference type="NCBI Taxonomy" id="5689"/>
    <lineage>
        <taxon>Eukaryota</taxon>
        <taxon>Discoba</taxon>
        <taxon>Euglenozoa</taxon>
        <taxon>Kinetoplastea</taxon>
        <taxon>Metakinetoplastina</taxon>
        <taxon>Trypanosomatida</taxon>
        <taxon>Trypanosomatidae</taxon>
        <taxon>Leishmaniinae</taxon>
        <taxon>Leishmania</taxon>
        <taxon>lizard Leishmania</taxon>
    </lineage>
</organism>
<dbReference type="EMBL" id="BLBS01000024">
    <property type="protein sequence ID" value="GET88026.1"/>
    <property type="molecule type" value="Genomic_DNA"/>
</dbReference>
<gene>
    <name evidence="7" type="ORF">LtaPh_1912600</name>
</gene>
<comment type="caution">
    <text evidence="7">The sequence shown here is derived from an EMBL/GenBank/DDBJ whole genome shotgun (WGS) entry which is preliminary data.</text>
</comment>
<dbReference type="PANTHER" id="PTHR13285">
    <property type="entry name" value="ACYLTRANSFERASE"/>
    <property type="match status" value="1"/>
</dbReference>
<dbReference type="GO" id="GO:0016746">
    <property type="term" value="F:acyltransferase activity"/>
    <property type="evidence" value="ECO:0007669"/>
    <property type="project" value="TreeGrafter"/>
</dbReference>
<evidence type="ECO:0000256" key="2">
    <source>
        <dbReference type="ARBA" id="ARBA00022692"/>
    </source>
</evidence>
<dbReference type="VEuPathDB" id="TriTrypDB:LtaPh_1912600"/>
<feature type="transmembrane region" description="Helical" evidence="6">
    <location>
        <begin position="537"/>
        <end position="558"/>
    </location>
</feature>
<dbReference type="GO" id="GO:0016020">
    <property type="term" value="C:membrane"/>
    <property type="evidence" value="ECO:0007669"/>
    <property type="project" value="UniProtKB-SubCell"/>
</dbReference>
<keyword evidence="4 6" id="KW-0472">Membrane</keyword>
<evidence type="ECO:0000313" key="7">
    <source>
        <dbReference type="EMBL" id="GET88026.1"/>
    </source>
</evidence>
<evidence type="ECO:0000256" key="6">
    <source>
        <dbReference type="SAM" id="Phobius"/>
    </source>
</evidence>
<feature type="transmembrane region" description="Helical" evidence="6">
    <location>
        <begin position="228"/>
        <end position="261"/>
    </location>
</feature>
<dbReference type="InterPro" id="IPR004299">
    <property type="entry name" value="MBOAT_fam"/>
</dbReference>
<dbReference type="Proteomes" id="UP000419144">
    <property type="component" value="Unassembled WGS sequence"/>
</dbReference>
<feature type="transmembrane region" description="Helical" evidence="6">
    <location>
        <begin position="712"/>
        <end position="732"/>
    </location>
</feature>
<feature type="transmembrane region" description="Helical" evidence="6">
    <location>
        <begin position="140"/>
        <end position="160"/>
    </location>
</feature>
<sequence length="752" mass="83898">MEREHVGEVPKTRSASPLPWGTAVATNSSSTSIAWVRRNIKGLCCVGGKKIDDTETVLPLSHAITAGAEASVNRAYLSRTSVVYVFCVACLFFFFSSCMYRIACIGRAHHEELEVNLQRPWAPYHWLGSKGVDVTDRQCYYFVVAIPQYMPYIIVFLILSRRLRRHGASRTVASVKGSATPSVGEKKEFSGSSASTAHPENVIGDCSAGSSSVSPTRLVRKDVSALQLLHIIAGISIALCLCGPNFLFGVVMMLLNFYLIAPLHKKASLRVSMAVMWATHVLVLLVIHHAGGYQFSWFGLGGLDNLWVPLIPWTTQYNMSVLRMISFNTDLWESVRCGEEQRQKSLSKHVRTCIACAQIRDQHHHVVTSLPPEALSCYKCRTECSRHVEEFTLRAYLGYILYLPLLMAGPISSFNAYLSYQHYSARGIKGMAIWRYGFCLLYHVVLLATLIHYVPIMAILLTPAPSASGEAEAMSAASAIAAEEAALARSGSAPVVTTSSSLASIALQKVSSASTTPTAAAAVTVSVLEQMVATEKACLFVLTLVFLWLKFKVIWRFFRFVALLDGFDPPEDMPRFFFNAVNIQCFWRDWHASFNLWIVRYMYIPMGGSRTKSLSVFPIFLFVAVWHDIDLRLIFWAMLMCIALILEISITLFFSSKRSLVIRMKRFPLMWRTLRVFGSQLALMALTLGNLVGFSIGATGTAGAVQDMFREMSFTCKMVTLCTYLCAAVISIQYKDQNAYEKHQLHIKYDLQ</sequence>
<feature type="transmembrane region" description="Helical" evidence="6">
    <location>
        <begin position="611"/>
        <end position="627"/>
    </location>
</feature>
<feature type="compositionally biased region" description="Basic and acidic residues" evidence="5">
    <location>
        <begin position="1"/>
        <end position="11"/>
    </location>
</feature>
<keyword evidence="3 6" id="KW-1133">Transmembrane helix</keyword>
<feature type="transmembrane region" description="Helical" evidence="6">
    <location>
        <begin position="396"/>
        <end position="420"/>
    </location>
</feature>
<protein>
    <submittedName>
        <fullName evidence="7">Glycerol uptake protein, putative</fullName>
    </submittedName>
</protein>
<keyword evidence="8" id="KW-1185">Reference proteome</keyword>
<keyword evidence="2 6" id="KW-0812">Transmembrane</keyword>
<evidence type="ECO:0000256" key="3">
    <source>
        <dbReference type="ARBA" id="ARBA00022989"/>
    </source>
</evidence>
<dbReference type="GO" id="GO:0005783">
    <property type="term" value="C:endoplasmic reticulum"/>
    <property type="evidence" value="ECO:0007669"/>
    <property type="project" value="TreeGrafter"/>
</dbReference>
<feature type="transmembrane region" description="Helical" evidence="6">
    <location>
        <begin position="440"/>
        <end position="461"/>
    </location>
</feature>
<evidence type="ECO:0000256" key="1">
    <source>
        <dbReference type="ARBA" id="ARBA00004141"/>
    </source>
</evidence>
<feature type="region of interest" description="Disordered" evidence="5">
    <location>
        <begin position="1"/>
        <end position="25"/>
    </location>
</feature>
<dbReference type="Pfam" id="PF03062">
    <property type="entry name" value="MBOAT"/>
    <property type="match status" value="1"/>
</dbReference>